<sequence length="146" mass="15095">MRTELLIALCVVSAACAARGRSSSNGTAHEDDITMPSWRAGAGPTKSPPDIDFDHDDYLKELGLPSDEELSRLIEEAEAQQAAQEAQEAQDAQEASAGAPAPTTAVPVHAVAVGSANIQMRIISNAPALPVASVALALVVSAVVWP</sequence>
<proteinExistence type="predicted"/>
<dbReference type="Proteomes" id="UP000243579">
    <property type="component" value="Unassembled WGS sequence"/>
</dbReference>
<protein>
    <recommendedName>
        <fullName evidence="6">Secreted protein</fullName>
    </recommendedName>
</protein>
<dbReference type="EMBL" id="JNBR01002427">
    <property type="protein sequence ID" value="OQR82658.1"/>
    <property type="molecule type" value="Genomic_DNA"/>
</dbReference>
<comment type="caution">
    <text evidence="4">The sequence shown here is derived from an EMBL/GenBank/DDBJ whole genome shotgun (WGS) entry which is preliminary data.</text>
</comment>
<evidence type="ECO:0008006" key="6">
    <source>
        <dbReference type="Google" id="ProtNLM"/>
    </source>
</evidence>
<feature type="signal peptide" evidence="3">
    <location>
        <begin position="1"/>
        <end position="17"/>
    </location>
</feature>
<feature type="transmembrane region" description="Helical" evidence="2">
    <location>
        <begin position="127"/>
        <end position="145"/>
    </location>
</feature>
<accession>A0A1V9YAF4</accession>
<evidence type="ECO:0000313" key="4">
    <source>
        <dbReference type="EMBL" id="OQR82658.1"/>
    </source>
</evidence>
<feature type="region of interest" description="Disordered" evidence="1">
    <location>
        <begin position="75"/>
        <end position="102"/>
    </location>
</feature>
<reference evidence="4 5" key="1">
    <citation type="journal article" date="2014" name="Genome Biol. Evol.">
        <title>The secreted proteins of Achlya hypogyna and Thraustotheca clavata identify the ancestral oomycete secretome and reveal gene acquisitions by horizontal gene transfer.</title>
        <authorList>
            <person name="Misner I."/>
            <person name="Blouin N."/>
            <person name="Leonard G."/>
            <person name="Richards T.A."/>
            <person name="Lane C.E."/>
        </authorList>
    </citation>
    <scope>NUCLEOTIDE SEQUENCE [LARGE SCALE GENOMIC DNA]</scope>
    <source>
        <strain evidence="4 5">ATCC 48635</strain>
    </source>
</reference>
<organism evidence="4 5">
    <name type="scientific">Achlya hypogyna</name>
    <name type="common">Oomycete</name>
    <name type="synonym">Protoachlya hypogyna</name>
    <dbReference type="NCBI Taxonomy" id="1202772"/>
    <lineage>
        <taxon>Eukaryota</taxon>
        <taxon>Sar</taxon>
        <taxon>Stramenopiles</taxon>
        <taxon>Oomycota</taxon>
        <taxon>Saprolegniomycetes</taxon>
        <taxon>Saprolegniales</taxon>
        <taxon>Achlyaceae</taxon>
        <taxon>Achlya</taxon>
    </lineage>
</organism>
<keyword evidence="2" id="KW-0472">Membrane</keyword>
<keyword evidence="2" id="KW-0812">Transmembrane</keyword>
<feature type="chain" id="PRO_5012958176" description="Secreted protein" evidence="3">
    <location>
        <begin position="18"/>
        <end position="146"/>
    </location>
</feature>
<feature type="compositionally biased region" description="Low complexity" evidence="1">
    <location>
        <begin position="79"/>
        <end position="102"/>
    </location>
</feature>
<evidence type="ECO:0000256" key="1">
    <source>
        <dbReference type="SAM" id="MobiDB-lite"/>
    </source>
</evidence>
<gene>
    <name evidence="4" type="ORF">ACHHYP_20776</name>
</gene>
<dbReference type="OrthoDB" id="79827at2759"/>
<evidence type="ECO:0000256" key="2">
    <source>
        <dbReference type="SAM" id="Phobius"/>
    </source>
</evidence>
<evidence type="ECO:0000256" key="3">
    <source>
        <dbReference type="SAM" id="SignalP"/>
    </source>
</evidence>
<keyword evidence="5" id="KW-1185">Reference proteome</keyword>
<keyword evidence="3" id="KW-0732">Signal</keyword>
<feature type="region of interest" description="Disordered" evidence="1">
    <location>
        <begin position="20"/>
        <end position="53"/>
    </location>
</feature>
<dbReference type="PROSITE" id="PS51257">
    <property type="entry name" value="PROKAR_LIPOPROTEIN"/>
    <property type="match status" value="1"/>
</dbReference>
<name>A0A1V9YAF4_ACHHY</name>
<keyword evidence="2" id="KW-1133">Transmembrane helix</keyword>
<dbReference type="AlphaFoldDB" id="A0A1V9YAF4"/>
<evidence type="ECO:0000313" key="5">
    <source>
        <dbReference type="Proteomes" id="UP000243579"/>
    </source>
</evidence>